<accession>A0A3Q9HS77</accession>
<evidence type="ECO:0000313" key="3">
    <source>
        <dbReference type="Proteomes" id="UP000267250"/>
    </source>
</evidence>
<dbReference type="AlphaFoldDB" id="A0A3Q9HS77"/>
<keyword evidence="1" id="KW-0812">Transmembrane</keyword>
<gene>
    <name evidence="2" type="ORF">BBF96_13745</name>
</gene>
<feature type="transmembrane region" description="Helical" evidence="1">
    <location>
        <begin position="15"/>
        <end position="32"/>
    </location>
</feature>
<dbReference type="Proteomes" id="UP000267250">
    <property type="component" value="Chromosome"/>
</dbReference>
<dbReference type="RefSeq" id="WP_127017711.1">
    <property type="nucleotide sequence ID" value="NZ_CP016379.1"/>
</dbReference>
<keyword evidence="1" id="KW-0472">Membrane</keyword>
<keyword evidence="3" id="KW-1185">Reference proteome</keyword>
<evidence type="ECO:0000256" key="1">
    <source>
        <dbReference type="SAM" id="Phobius"/>
    </source>
</evidence>
<dbReference type="KEGG" id="aft:BBF96_13745"/>
<proteinExistence type="predicted"/>
<protein>
    <recommendedName>
        <fullName evidence="4">ABC-2 transporter permease</fullName>
    </recommendedName>
</protein>
<dbReference type="InterPro" id="IPR025699">
    <property type="entry name" value="ABC2_memb-like"/>
</dbReference>
<organism evidence="2 3">
    <name type="scientific">Anoxybacter fermentans</name>
    <dbReference type="NCBI Taxonomy" id="1323375"/>
    <lineage>
        <taxon>Bacteria</taxon>
        <taxon>Bacillati</taxon>
        <taxon>Bacillota</taxon>
        <taxon>Clostridia</taxon>
        <taxon>Halanaerobiales</taxon>
        <taxon>Anoxybacter</taxon>
    </lineage>
</organism>
<evidence type="ECO:0008006" key="4">
    <source>
        <dbReference type="Google" id="ProtNLM"/>
    </source>
</evidence>
<feature type="transmembrane region" description="Helical" evidence="1">
    <location>
        <begin position="38"/>
        <end position="60"/>
    </location>
</feature>
<feature type="transmembrane region" description="Helical" evidence="1">
    <location>
        <begin position="179"/>
        <end position="201"/>
    </location>
</feature>
<feature type="transmembrane region" description="Helical" evidence="1">
    <location>
        <begin position="114"/>
        <end position="137"/>
    </location>
</feature>
<sequence length="205" mass="23874">MLNIIKKDILFNKKFIIIAILYSLIFPIFLIIDGEEKYMFMNFLIPLVSTGIIIGKICYLEDCGDVRMYLKSLPIGRYKHVLSRYIEMLVILIASLIYLVIVQSFVTKDLSLSYIIKINIFIILLYTIYYSIYLMLFFTKNYYTAQNSLIFLVFGGLLVSLFLQKVLKVQIDVSSLLHGQYIIGLFFVTILSLIITFFISIKFNN</sequence>
<name>A0A3Q9HS77_9FIRM</name>
<feature type="transmembrane region" description="Helical" evidence="1">
    <location>
        <begin position="81"/>
        <end position="102"/>
    </location>
</feature>
<keyword evidence="1" id="KW-1133">Transmembrane helix</keyword>
<dbReference type="OrthoDB" id="1913432at2"/>
<reference evidence="2 3" key="1">
    <citation type="submission" date="2016-07" db="EMBL/GenBank/DDBJ databases">
        <title>Genome and transcriptome analysis of iron-reducing fermentative bacteria Anoxybacter fermentans.</title>
        <authorList>
            <person name="Zeng X."/>
            <person name="Shao Z."/>
        </authorList>
    </citation>
    <scope>NUCLEOTIDE SEQUENCE [LARGE SCALE GENOMIC DNA]</scope>
    <source>
        <strain evidence="2 3">DY22613</strain>
    </source>
</reference>
<evidence type="ECO:0000313" key="2">
    <source>
        <dbReference type="EMBL" id="AZR74357.1"/>
    </source>
</evidence>
<dbReference type="Pfam" id="PF13346">
    <property type="entry name" value="ABC2_membrane_5"/>
    <property type="match status" value="1"/>
</dbReference>
<dbReference type="EMBL" id="CP016379">
    <property type="protein sequence ID" value="AZR74357.1"/>
    <property type="molecule type" value="Genomic_DNA"/>
</dbReference>
<feature type="transmembrane region" description="Helical" evidence="1">
    <location>
        <begin position="149"/>
        <end position="167"/>
    </location>
</feature>